<evidence type="ECO:0000313" key="8">
    <source>
        <dbReference type="Proteomes" id="UP001214441"/>
    </source>
</evidence>
<dbReference type="EC" id="6.3.5.4" evidence="2"/>
<gene>
    <name evidence="7" type="ORF">NMN56_005575</name>
</gene>
<dbReference type="RefSeq" id="WP_274039254.1">
    <property type="nucleotide sequence ID" value="NZ_JANCPR020000004.1"/>
</dbReference>
<proteinExistence type="predicted"/>
<sequence length="644" mass="69366">MEWFAVLPDGEASSAAAGALRPLASRMIEHASGRPWIVGDWPDEAVGTVSAGGARLVVVGEWSAATSVLRRRLAEVESVEQAGALGEQVPGCFHLVASVGGQVRVQGTLAAVRRVFSARVAGVHVACDRADVLARLTGASWDPEWLALRLTGLAMPFPFHETSPWRGVRAVPSDCWLRLGSEGRAEEKRRWHAPEPELPLAEGALRVREALTAAVAVRTTGGGTVSTDLSGGMDSTSLAFLAARGSADVVTYRMAEADAGNDDADFAELAASRLPRCRHLVVPADESPGVFGGLGPAEARNGAYGEEPFGWVLNQARLEYEVRNLARTGTRVHLGGHGGDEVFRPGGHAHLHDLVRRRPGAGLRAVRDHRIMSGCSWPAVWRALGDRRSPARELAVRAAELTSAPARRGFDVGWSWPLEMPPWASPEAVQAARTLLRRSAAEAPEPLAPWREQHSVLVMARCSGGVLGQAGRLSARTAGVRLAAPFLDDQVLEAALAVRPEERNHPGRYKPLLAEAMDGILPRRIARRTTKGEFSADFHHGLCRYRADLLDLFADSRLARHGLVDAEALRQTLLTPHPDVAASAPLDGTLACEMWLHAVEAAAPDGEPDEPAESRRPRKSKDKQGRTRRTNKKDEQEGGEGSEF</sequence>
<dbReference type="InterPro" id="IPR001962">
    <property type="entry name" value="Asn_synthase"/>
</dbReference>
<dbReference type="InterPro" id="IPR051786">
    <property type="entry name" value="ASN_synthetase/amidase"/>
</dbReference>
<evidence type="ECO:0000256" key="5">
    <source>
        <dbReference type="SAM" id="MobiDB-lite"/>
    </source>
</evidence>
<dbReference type="InterPro" id="IPR014729">
    <property type="entry name" value="Rossmann-like_a/b/a_fold"/>
</dbReference>
<evidence type="ECO:0000259" key="6">
    <source>
        <dbReference type="Pfam" id="PF00733"/>
    </source>
</evidence>
<protein>
    <recommendedName>
        <fullName evidence="2">asparagine synthase (glutamine-hydrolyzing)</fullName>
        <ecNumber evidence="2">6.3.5.4</ecNumber>
    </recommendedName>
</protein>
<evidence type="ECO:0000256" key="1">
    <source>
        <dbReference type="ARBA" id="ARBA00005187"/>
    </source>
</evidence>
<dbReference type="Pfam" id="PF00733">
    <property type="entry name" value="Asn_synthase"/>
    <property type="match status" value="1"/>
</dbReference>
<organism evidence="7 8">
    <name type="scientific">Streptomyces iconiensis</name>
    <dbReference type="NCBI Taxonomy" id="1384038"/>
    <lineage>
        <taxon>Bacteria</taxon>
        <taxon>Bacillati</taxon>
        <taxon>Actinomycetota</taxon>
        <taxon>Actinomycetes</taxon>
        <taxon>Kitasatosporales</taxon>
        <taxon>Streptomycetaceae</taxon>
        <taxon>Streptomyces</taxon>
    </lineage>
</organism>
<feature type="region of interest" description="Disordered" evidence="5">
    <location>
        <begin position="601"/>
        <end position="644"/>
    </location>
</feature>
<dbReference type="PANTHER" id="PTHR43284:SF1">
    <property type="entry name" value="ASPARAGINE SYNTHETASE"/>
    <property type="match status" value="1"/>
</dbReference>
<dbReference type="Gene3D" id="3.40.50.620">
    <property type="entry name" value="HUPs"/>
    <property type="match status" value="2"/>
</dbReference>
<feature type="compositionally biased region" description="Basic residues" evidence="5">
    <location>
        <begin position="616"/>
        <end position="631"/>
    </location>
</feature>
<name>A0ABT6ZQV2_9ACTN</name>
<evidence type="ECO:0000256" key="4">
    <source>
        <dbReference type="ARBA" id="ARBA00048741"/>
    </source>
</evidence>
<feature type="domain" description="Asparagine synthetase" evidence="6">
    <location>
        <begin position="207"/>
        <end position="596"/>
    </location>
</feature>
<dbReference type="EMBL" id="JANCPR020000004">
    <property type="protein sequence ID" value="MDJ1131434.1"/>
    <property type="molecule type" value="Genomic_DNA"/>
</dbReference>
<keyword evidence="8" id="KW-1185">Reference proteome</keyword>
<comment type="pathway">
    <text evidence="1">Amino-acid biosynthesis; L-asparagine biosynthesis; L-asparagine from L-aspartate (L-Gln route): step 1/1.</text>
</comment>
<dbReference type="Proteomes" id="UP001214441">
    <property type="component" value="Unassembled WGS sequence"/>
</dbReference>
<comment type="catalytic activity">
    <reaction evidence="4">
        <text>L-aspartate + L-glutamine + ATP + H2O = L-asparagine + L-glutamate + AMP + diphosphate + H(+)</text>
        <dbReference type="Rhea" id="RHEA:12228"/>
        <dbReference type="ChEBI" id="CHEBI:15377"/>
        <dbReference type="ChEBI" id="CHEBI:15378"/>
        <dbReference type="ChEBI" id="CHEBI:29985"/>
        <dbReference type="ChEBI" id="CHEBI:29991"/>
        <dbReference type="ChEBI" id="CHEBI:30616"/>
        <dbReference type="ChEBI" id="CHEBI:33019"/>
        <dbReference type="ChEBI" id="CHEBI:58048"/>
        <dbReference type="ChEBI" id="CHEBI:58359"/>
        <dbReference type="ChEBI" id="CHEBI:456215"/>
        <dbReference type="EC" id="6.3.5.4"/>
    </reaction>
</comment>
<keyword evidence="3" id="KW-0028">Amino-acid biosynthesis</keyword>
<comment type="caution">
    <text evidence="7">The sequence shown here is derived from an EMBL/GenBank/DDBJ whole genome shotgun (WGS) entry which is preliminary data.</text>
</comment>
<evidence type="ECO:0000256" key="3">
    <source>
        <dbReference type="ARBA" id="ARBA00022888"/>
    </source>
</evidence>
<keyword evidence="3" id="KW-0061">Asparagine biosynthesis</keyword>
<evidence type="ECO:0000313" key="7">
    <source>
        <dbReference type="EMBL" id="MDJ1131434.1"/>
    </source>
</evidence>
<accession>A0ABT6ZQV2</accession>
<reference evidence="7 8" key="1">
    <citation type="submission" date="2023-05" db="EMBL/GenBank/DDBJ databases">
        <title>Streptantibioticus silvisoli sp. nov., acidotolerant actinomycetes 1 from pine litter.</title>
        <authorList>
            <person name="Swiecimska M."/>
            <person name="Golinska P."/>
            <person name="Sangal V."/>
            <person name="Wachnowicz B."/>
            <person name="Goodfellow M."/>
        </authorList>
    </citation>
    <scope>NUCLEOTIDE SEQUENCE [LARGE SCALE GENOMIC DNA]</scope>
    <source>
        <strain evidence="7 8">DSM 42109</strain>
    </source>
</reference>
<dbReference type="SUPFAM" id="SSF52402">
    <property type="entry name" value="Adenine nucleotide alpha hydrolases-like"/>
    <property type="match status" value="1"/>
</dbReference>
<dbReference type="PANTHER" id="PTHR43284">
    <property type="entry name" value="ASPARAGINE SYNTHETASE (GLUTAMINE-HYDROLYZING)"/>
    <property type="match status" value="1"/>
</dbReference>
<evidence type="ECO:0000256" key="2">
    <source>
        <dbReference type="ARBA" id="ARBA00012737"/>
    </source>
</evidence>